<dbReference type="GO" id="GO:0005634">
    <property type="term" value="C:nucleus"/>
    <property type="evidence" value="ECO:0007669"/>
    <property type="project" value="UniProtKB-SubCell"/>
</dbReference>
<dbReference type="Gene3D" id="3.30.870.10">
    <property type="entry name" value="Endonuclease Chain A"/>
    <property type="match status" value="2"/>
</dbReference>
<protein>
    <submittedName>
        <fullName evidence="12">Uncharacterized protein</fullName>
    </submittedName>
</protein>
<keyword evidence="6" id="KW-0269">Exonuclease</keyword>
<gene>
    <name evidence="12" type="ORF">Vbra_17095</name>
</gene>
<dbReference type="Pfam" id="PF06087">
    <property type="entry name" value="Tyr-DNA_phospho"/>
    <property type="match status" value="1"/>
</dbReference>
<comment type="similarity">
    <text evidence="2">Belongs to the tyrosyl-DNA phosphodiesterase family.</text>
</comment>
<evidence type="ECO:0000256" key="10">
    <source>
        <dbReference type="PIRSR" id="PIRSR610347-2"/>
    </source>
</evidence>
<keyword evidence="8" id="KW-0539">Nucleus</keyword>
<evidence type="ECO:0000313" key="13">
    <source>
        <dbReference type="Proteomes" id="UP000041254"/>
    </source>
</evidence>
<evidence type="ECO:0000256" key="6">
    <source>
        <dbReference type="ARBA" id="ARBA00022839"/>
    </source>
</evidence>
<accession>A0A0G4G5J9</accession>
<organism evidence="12 13">
    <name type="scientific">Vitrella brassicaformis (strain CCMP3155)</name>
    <dbReference type="NCBI Taxonomy" id="1169540"/>
    <lineage>
        <taxon>Eukaryota</taxon>
        <taxon>Sar</taxon>
        <taxon>Alveolata</taxon>
        <taxon>Colpodellida</taxon>
        <taxon>Vitrellaceae</taxon>
        <taxon>Vitrella</taxon>
    </lineage>
</organism>
<dbReference type="EMBL" id="CDMY01000571">
    <property type="protein sequence ID" value="CEM23743.1"/>
    <property type="molecule type" value="Genomic_DNA"/>
</dbReference>
<evidence type="ECO:0000256" key="9">
    <source>
        <dbReference type="PIRSR" id="PIRSR610347-1"/>
    </source>
</evidence>
<evidence type="ECO:0000256" key="7">
    <source>
        <dbReference type="ARBA" id="ARBA00023204"/>
    </source>
</evidence>
<dbReference type="InterPro" id="IPR010347">
    <property type="entry name" value="Tdp1"/>
</dbReference>
<sequence length="446" mass="49627">MRPRQPEPGASAGGAGPRGEGEGKPWDTLLEEPAAAAAVDVAGWLHVDEELYEKHMVITKKLEQHLAAKKKQAETKEKNHKATQTKKVLQQPTLNKASQTNTRPAIDMATQTNTQDDAADAADQAEPAPKKARVSNAAWLWRCQPFYLNAIVDYGRDSEGNESCLSIRDIVDGPVQEMLLAGMRFDLPWLVAECPVMKTMKRITILIGDPLNKPEKKVARVKALRQAAGDLELHGPTVTVDLAPLGDAFATFHPKLFLLTYADRIRVCISSANFTYGGWWRKNQAIYVQDFPRKQPQQGSQPPTDMEMEDELVAFLRATTKAGDWCDKIRQFDYSTAIGKIVASVPGTHAGPDLHCWGHMRMRRLLESQPDPQGLQDQAVVCQVASLGSLDEDWIEEFIGSLCVSPSHPEIAADIDWKLILPTVDEVRTHWRDGRPARRFTSRARS</sequence>
<dbReference type="STRING" id="1169540.A0A0G4G5J9"/>
<dbReference type="AlphaFoldDB" id="A0A0G4G5J9"/>
<dbReference type="GO" id="GO:0003690">
    <property type="term" value="F:double-stranded DNA binding"/>
    <property type="evidence" value="ECO:0007669"/>
    <property type="project" value="TreeGrafter"/>
</dbReference>
<evidence type="ECO:0000256" key="2">
    <source>
        <dbReference type="ARBA" id="ARBA00010205"/>
    </source>
</evidence>
<feature type="active site" description="Nucleophile" evidence="9">
    <location>
        <position position="253"/>
    </location>
</feature>
<evidence type="ECO:0000256" key="4">
    <source>
        <dbReference type="ARBA" id="ARBA00022763"/>
    </source>
</evidence>
<keyword evidence="3" id="KW-0540">Nuclease</keyword>
<dbReference type="InParanoid" id="A0A0G4G5J9"/>
<dbReference type="OrthoDB" id="47785at2759"/>
<dbReference type="PhylomeDB" id="A0A0G4G5J9"/>
<evidence type="ECO:0000256" key="1">
    <source>
        <dbReference type="ARBA" id="ARBA00004123"/>
    </source>
</evidence>
<keyword evidence="7" id="KW-0234">DNA repair</keyword>
<dbReference type="GO" id="GO:0017005">
    <property type="term" value="F:3'-tyrosyl-DNA phosphodiesterase activity"/>
    <property type="evidence" value="ECO:0007669"/>
    <property type="project" value="TreeGrafter"/>
</dbReference>
<feature type="binding site" evidence="10">
    <location>
        <position position="255"/>
    </location>
    <ligand>
        <name>substrate</name>
    </ligand>
</feature>
<evidence type="ECO:0000256" key="8">
    <source>
        <dbReference type="ARBA" id="ARBA00023242"/>
    </source>
</evidence>
<evidence type="ECO:0000256" key="5">
    <source>
        <dbReference type="ARBA" id="ARBA00022801"/>
    </source>
</evidence>
<evidence type="ECO:0000313" key="12">
    <source>
        <dbReference type="EMBL" id="CEM23743.1"/>
    </source>
</evidence>
<keyword evidence="5" id="KW-0378">Hydrolase</keyword>
<dbReference type="GO" id="GO:0004527">
    <property type="term" value="F:exonuclease activity"/>
    <property type="evidence" value="ECO:0007669"/>
    <property type="project" value="UniProtKB-KW"/>
</dbReference>
<keyword evidence="13" id="KW-1185">Reference proteome</keyword>
<keyword evidence="4" id="KW-0227">DNA damage</keyword>
<dbReference type="GO" id="GO:0006281">
    <property type="term" value="P:DNA repair"/>
    <property type="evidence" value="ECO:0007669"/>
    <property type="project" value="UniProtKB-KW"/>
</dbReference>
<dbReference type="PANTHER" id="PTHR12415">
    <property type="entry name" value="TYROSYL-DNA PHOSPHODIESTERASE 1"/>
    <property type="match status" value="1"/>
</dbReference>
<proteinExistence type="inferred from homology"/>
<evidence type="ECO:0000256" key="11">
    <source>
        <dbReference type="SAM" id="MobiDB-lite"/>
    </source>
</evidence>
<feature type="region of interest" description="Disordered" evidence="11">
    <location>
        <begin position="69"/>
        <end position="104"/>
    </location>
</feature>
<dbReference type="CDD" id="cd09122">
    <property type="entry name" value="PLDc_Tdp1_1"/>
    <property type="match status" value="1"/>
</dbReference>
<dbReference type="GO" id="GO:0003697">
    <property type="term" value="F:single-stranded DNA binding"/>
    <property type="evidence" value="ECO:0007669"/>
    <property type="project" value="TreeGrafter"/>
</dbReference>
<name>A0A0G4G5J9_VITBC</name>
<comment type="subcellular location">
    <subcellularLocation>
        <location evidence="1">Nucleus</location>
    </subcellularLocation>
</comment>
<dbReference type="Proteomes" id="UP000041254">
    <property type="component" value="Unassembled WGS sequence"/>
</dbReference>
<dbReference type="VEuPathDB" id="CryptoDB:Vbra_17095"/>
<dbReference type="PANTHER" id="PTHR12415:SF0">
    <property type="entry name" value="TYROSYL-DNA PHOSPHODIESTERASE 1"/>
    <property type="match status" value="1"/>
</dbReference>
<evidence type="ECO:0000256" key="3">
    <source>
        <dbReference type="ARBA" id="ARBA00022722"/>
    </source>
</evidence>
<dbReference type="SUPFAM" id="SSF56024">
    <property type="entry name" value="Phospholipase D/nuclease"/>
    <property type="match status" value="2"/>
</dbReference>
<feature type="region of interest" description="Disordered" evidence="11">
    <location>
        <begin position="1"/>
        <end position="29"/>
    </location>
</feature>
<reference evidence="12 13" key="1">
    <citation type="submission" date="2014-11" db="EMBL/GenBank/DDBJ databases">
        <authorList>
            <person name="Zhu J."/>
            <person name="Qi W."/>
            <person name="Song R."/>
        </authorList>
    </citation>
    <scope>NUCLEOTIDE SEQUENCE [LARGE SCALE GENOMIC DNA]</scope>
</reference>
<feature type="compositionally biased region" description="Polar residues" evidence="11">
    <location>
        <begin position="85"/>
        <end position="103"/>
    </location>
</feature>